<dbReference type="AlphaFoldDB" id="A0A518DU41"/>
<dbReference type="InterPro" id="IPR014031">
    <property type="entry name" value="Ketoacyl_synth_C"/>
</dbReference>
<dbReference type="InterPro" id="IPR016039">
    <property type="entry name" value="Thiolase-like"/>
</dbReference>
<evidence type="ECO:0000313" key="5">
    <source>
        <dbReference type="EMBL" id="QDU95357.1"/>
    </source>
</evidence>
<sequence>MSILTFYDPVVISGVGLITSVGDNRESVWQAIQAGVSGVRRIRGLADMPDDLLIGAEVDLPDDGSGKLKAVRMMERAADEALRDAQVFPSALDGDRVGCAVAGILGDTSWFNEQHQPGFQTPYADPWHEQFMPNVGCSLIAQRYNFRGPRICHSTACASSLISILSAARSIRGGQCDAALVGGGEAISAIMASGFRKMRALAEDDEPERACRPFDASRKGFVMGEGAGMLFLERASMARARGARIYAEVLGGSVLCEAHHVTGLDLDSAALTRLIGDTLEKSELDPSELGYINAHGTGTEQNDRTEIRGIRRALGSAADDVLVSSTKSMIGHLVTAAGVVELGVTLMAMRDGFAPPTINLHNPDPECDMDCLPLAGRTDRFQTALKLSVAFGGHLAAVALRRWNHPETGFAYPEIRRAA</sequence>
<organism evidence="5 6">
    <name type="scientific">Lignipirellula cremea</name>
    <dbReference type="NCBI Taxonomy" id="2528010"/>
    <lineage>
        <taxon>Bacteria</taxon>
        <taxon>Pseudomonadati</taxon>
        <taxon>Planctomycetota</taxon>
        <taxon>Planctomycetia</taxon>
        <taxon>Pirellulales</taxon>
        <taxon>Pirellulaceae</taxon>
        <taxon>Lignipirellula</taxon>
    </lineage>
</organism>
<feature type="domain" description="Ketosynthase family 3 (KS3)" evidence="4">
    <location>
        <begin position="7"/>
        <end position="402"/>
    </location>
</feature>
<comment type="similarity">
    <text evidence="1 3">Belongs to the thiolase-like superfamily. Beta-ketoacyl-ACP synthases family.</text>
</comment>
<dbReference type="RefSeq" id="WP_145054109.1">
    <property type="nucleotide sequence ID" value="NZ_CP036433.1"/>
</dbReference>
<dbReference type="Proteomes" id="UP000317648">
    <property type="component" value="Chromosome"/>
</dbReference>
<dbReference type="Pfam" id="PF00109">
    <property type="entry name" value="ketoacyl-synt"/>
    <property type="match status" value="1"/>
</dbReference>
<dbReference type="KEGG" id="lcre:Pla8534_31720"/>
<name>A0A518DU41_9BACT</name>
<protein>
    <submittedName>
        <fullName evidence="5">3-oxoacyl-[acyl-carrier-protein] synthase 2</fullName>
        <ecNumber evidence="5">2.3.1.179</ecNumber>
    </submittedName>
</protein>
<dbReference type="InterPro" id="IPR014030">
    <property type="entry name" value="Ketoacyl_synth_N"/>
</dbReference>
<dbReference type="SUPFAM" id="SSF53901">
    <property type="entry name" value="Thiolase-like"/>
    <property type="match status" value="2"/>
</dbReference>
<dbReference type="PROSITE" id="PS52004">
    <property type="entry name" value="KS3_2"/>
    <property type="match status" value="1"/>
</dbReference>
<keyword evidence="5" id="KW-0012">Acyltransferase</keyword>
<dbReference type="GO" id="GO:0004315">
    <property type="term" value="F:3-oxoacyl-[acyl-carrier-protein] synthase activity"/>
    <property type="evidence" value="ECO:0007669"/>
    <property type="project" value="UniProtKB-EC"/>
</dbReference>
<dbReference type="InterPro" id="IPR000794">
    <property type="entry name" value="Beta-ketoacyl_synthase"/>
</dbReference>
<dbReference type="GO" id="GO:0006633">
    <property type="term" value="P:fatty acid biosynthetic process"/>
    <property type="evidence" value="ECO:0007669"/>
    <property type="project" value="TreeGrafter"/>
</dbReference>
<dbReference type="PANTHER" id="PTHR11712:SF336">
    <property type="entry name" value="3-OXOACYL-[ACYL-CARRIER-PROTEIN] SYNTHASE, MITOCHONDRIAL"/>
    <property type="match status" value="1"/>
</dbReference>
<dbReference type="InterPro" id="IPR020841">
    <property type="entry name" value="PKS_Beta-ketoAc_synthase_dom"/>
</dbReference>
<dbReference type="Gene3D" id="3.40.47.10">
    <property type="match status" value="1"/>
</dbReference>
<gene>
    <name evidence="5" type="primary">fabF_2</name>
    <name evidence="5" type="ORF">Pla8534_31720</name>
</gene>
<dbReference type="CDD" id="cd00834">
    <property type="entry name" value="KAS_I_II"/>
    <property type="match status" value="1"/>
</dbReference>
<evidence type="ECO:0000256" key="1">
    <source>
        <dbReference type="ARBA" id="ARBA00008467"/>
    </source>
</evidence>
<keyword evidence="6" id="KW-1185">Reference proteome</keyword>
<dbReference type="OrthoDB" id="292158at2"/>
<dbReference type="Pfam" id="PF02801">
    <property type="entry name" value="Ketoacyl-synt_C"/>
    <property type="match status" value="1"/>
</dbReference>
<evidence type="ECO:0000313" key="6">
    <source>
        <dbReference type="Proteomes" id="UP000317648"/>
    </source>
</evidence>
<keyword evidence="2 3" id="KW-0808">Transferase</keyword>
<dbReference type="EMBL" id="CP036433">
    <property type="protein sequence ID" value="QDU95357.1"/>
    <property type="molecule type" value="Genomic_DNA"/>
</dbReference>
<dbReference type="PANTHER" id="PTHR11712">
    <property type="entry name" value="POLYKETIDE SYNTHASE-RELATED"/>
    <property type="match status" value="1"/>
</dbReference>
<dbReference type="EC" id="2.3.1.179" evidence="5"/>
<reference evidence="5 6" key="1">
    <citation type="submission" date="2019-02" db="EMBL/GenBank/DDBJ databases">
        <title>Deep-cultivation of Planctomycetes and their phenomic and genomic characterization uncovers novel biology.</title>
        <authorList>
            <person name="Wiegand S."/>
            <person name="Jogler M."/>
            <person name="Boedeker C."/>
            <person name="Pinto D."/>
            <person name="Vollmers J."/>
            <person name="Rivas-Marin E."/>
            <person name="Kohn T."/>
            <person name="Peeters S.H."/>
            <person name="Heuer A."/>
            <person name="Rast P."/>
            <person name="Oberbeckmann S."/>
            <person name="Bunk B."/>
            <person name="Jeske O."/>
            <person name="Meyerdierks A."/>
            <person name="Storesund J.E."/>
            <person name="Kallscheuer N."/>
            <person name="Luecker S."/>
            <person name="Lage O.M."/>
            <person name="Pohl T."/>
            <person name="Merkel B.J."/>
            <person name="Hornburger P."/>
            <person name="Mueller R.-W."/>
            <person name="Bruemmer F."/>
            <person name="Labrenz M."/>
            <person name="Spormann A.M."/>
            <person name="Op den Camp H."/>
            <person name="Overmann J."/>
            <person name="Amann R."/>
            <person name="Jetten M.S.M."/>
            <person name="Mascher T."/>
            <person name="Medema M.H."/>
            <person name="Devos D.P."/>
            <person name="Kaster A.-K."/>
            <person name="Ovreas L."/>
            <person name="Rohde M."/>
            <person name="Galperin M.Y."/>
            <person name="Jogler C."/>
        </authorList>
    </citation>
    <scope>NUCLEOTIDE SEQUENCE [LARGE SCALE GENOMIC DNA]</scope>
    <source>
        <strain evidence="5 6">Pla85_3_4</strain>
    </source>
</reference>
<accession>A0A518DU41</accession>
<evidence type="ECO:0000256" key="2">
    <source>
        <dbReference type="ARBA" id="ARBA00022679"/>
    </source>
</evidence>
<evidence type="ECO:0000256" key="3">
    <source>
        <dbReference type="RuleBase" id="RU003694"/>
    </source>
</evidence>
<dbReference type="SMART" id="SM00825">
    <property type="entry name" value="PKS_KS"/>
    <property type="match status" value="1"/>
</dbReference>
<proteinExistence type="inferred from homology"/>
<evidence type="ECO:0000259" key="4">
    <source>
        <dbReference type="PROSITE" id="PS52004"/>
    </source>
</evidence>